<evidence type="ECO:0000256" key="14">
    <source>
        <dbReference type="ARBA" id="ARBA00023136"/>
    </source>
</evidence>
<keyword evidence="13" id="KW-0902">Two-component regulatory system</keyword>
<dbReference type="Gene3D" id="1.10.287.130">
    <property type="match status" value="1"/>
</dbReference>
<dbReference type="Pfam" id="PF02518">
    <property type="entry name" value="HATPase_c"/>
    <property type="match status" value="1"/>
</dbReference>
<dbReference type="CDD" id="cd00082">
    <property type="entry name" value="HisKA"/>
    <property type="match status" value="1"/>
</dbReference>
<organism evidence="18 19">
    <name type="scientific">Reyranella aquatilis</name>
    <dbReference type="NCBI Taxonomy" id="2035356"/>
    <lineage>
        <taxon>Bacteria</taxon>
        <taxon>Pseudomonadati</taxon>
        <taxon>Pseudomonadota</taxon>
        <taxon>Alphaproteobacteria</taxon>
        <taxon>Hyphomicrobiales</taxon>
        <taxon>Reyranellaceae</taxon>
        <taxon>Reyranella</taxon>
    </lineage>
</organism>
<feature type="domain" description="Histidine kinase" evidence="16">
    <location>
        <begin position="240"/>
        <end position="439"/>
    </location>
</feature>
<dbReference type="SMART" id="SM00387">
    <property type="entry name" value="HATPase_c"/>
    <property type="match status" value="1"/>
</dbReference>
<accession>A0ABS8L2A1</accession>
<dbReference type="Gene3D" id="3.30.565.10">
    <property type="entry name" value="Histidine kinase-like ATPase, C-terminal domain"/>
    <property type="match status" value="1"/>
</dbReference>
<dbReference type="Pfam" id="PF00672">
    <property type="entry name" value="HAMP"/>
    <property type="match status" value="1"/>
</dbReference>
<keyword evidence="4" id="KW-1003">Cell membrane</keyword>
<dbReference type="PROSITE" id="PS50109">
    <property type="entry name" value="HIS_KIN"/>
    <property type="match status" value="1"/>
</dbReference>
<evidence type="ECO:0000256" key="8">
    <source>
        <dbReference type="ARBA" id="ARBA00022692"/>
    </source>
</evidence>
<evidence type="ECO:0000256" key="12">
    <source>
        <dbReference type="ARBA" id="ARBA00022989"/>
    </source>
</evidence>
<dbReference type="InterPro" id="IPR004358">
    <property type="entry name" value="Sig_transdc_His_kin-like_C"/>
</dbReference>
<dbReference type="PROSITE" id="PS50885">
    <property type="entry name" value="HAMP"/>
    <property type="match status" value="1"/>
</dbReference>
<protein>
    <recommendedName>
        <fullName evidence="3">histidine kinase</fullName>
        <ecNumber evidence="3">2.7.13.3</ecNumber>
    </recommendedName>
</protein>
<dbReference type="InterPro" id="IPR050980">
    <property type="entry name" value="2C_sensor_his_kinase"/>
</dbReference>
<keyword evidence="8 15" id="KW-0812">Transmembrane</keyword>
<comment type="subcellular location">
    <subcellularLocation>
        <location evidence="2">Cell inner membrane</location>
        <topology evidence="2">Multi-pass membrane protein</topology>
    </subcellularLocation>
</comment>
<evidence type="ECO:0000256" key="2">
    <source>
        <dbReference type="ARBA" id="ARBA00004429"/>
    </source>
</evidence>
<feature type="transmembrane region" description="Helical" evidence="15">
    <location>
        <begin position="155"/>
        <end position="179"/>
    </location>
</feature>
<gene>
    <name evidence="18" type="ORF">LJ725_26050</name>
</gene>
<keyword evidence="5" id="KW-0997">Cell inner membrane</keyword>
<keyword evidence="11" id="KW-0067">ATP-binding</keyword>
<dbReference type="SUPFAM" id="SSF47384">
    <property type="entry name" value="Homodimeric domain of signal transducing histidine kinase"/>
    <property type="match status" value="1"/>
</dbReference>
<feature type="transmembrane region" description="Helical" evidence="15">
    <location>
        <begin position="12"/>
        <end position="39"/>
    </location>
</feature>
<keyword evidence="7" id="KW-0808">Transferase</keyword>
<evidence type="ECO:0000256" key="6">
    <source>
        <dbReference type="ARBA" id="ARBA00022553"/>
    </source>
</evidence>
<evidence type="ECO:0000256" key="9">
    <source>
        <dbReference type="ARBA" id="ARBA00022741"/>
    </source>
</evidence>
<dbReference type="InterPro" id="IPR003660">
    <property type="entry name" value="HAMP_dom"/>
</dbReference>
<feature type="domain" description="HAMP" evidence="17">
    <location>
        <begin position="179"/>
        <end position="232"/>
    </location>
</feature>
<name>A0ABS8L2A1_9HYPH</name>
<dbReference type="InterPro" id="IPR036097">
    <property type="entry name" value="HisK_dim/P_sf"/>
</dbReference>
<dbReference type="InterPro" id="IPR036890">
    <property type="entry name" value="HATPase_C_sf"/>
</dbReference>
<evidence type="ECO:0000256" key="11">
    <source>
        <dbReference type="ARBA" id="ARBA00022840"/>
    </source>
</evidence>
<keyword evidence="9" id="KW-0547">Nucleotide-binding</keyword>
<keyword evidence="12 15" id="KW-1133">Transmembrane helix</keyword>
<evidence type="ECO:0000256" key="10">
    <source>
        <dbReference type="ARBA" id="ARBA00022777"/>
    </source>
</evidence>
<evidence type="ECO:0000259" key="16">
    <source>
        <dbReference type="PROSITE" id="PS50109"/>
    </source>
</evidence>
<dbReference type="PANTHER" id="PTHR44936">
    <property type="entry name" value="SENSOR PROTEIN CREC"/>
    <property type="match status" value="1"/>
</dbReference>
<dbReference type="InterPro" id="IPR003661">
    <property type="entry name" value="HisK_dim/P_dom"/>
</dbReference>
<evidence type="ECO:0000256" key="7">
    <source>
        <dbReference type="ARBA" id="ARBA00022679"/>
    </source>
</evidence>
<evidence type="ECO:0000256" key="3">
    <source>
        <dbReference type="ARBA" id="ARBA00012438"/>
    </source>
</evidence>
<dbReference type="EMBL" id="JAJISD010000014">
    <property type="protein sequence ID" value="MCC8432454.1"/>
    <property type="molecule type" value="Genomic_DNA"/>
</dbReference>
<keyword evidence="19" id="KW-1185">Reference proteome</keyword>
<comment type="catalytic activity">
    <reaction evidence="1">
        <text>ATP + protein L-histidine = ADP + protein N-phospho-L-histidine.</text>
        <dbReference type="EC" id="2.7.13.3"/>
    </reaction>
</comment>
<dbReference type="InterPro" id="IPR005467">
    <property type="entry name" value="His_kinase_dom"/>
</dbReference>
<dbReference type="PANTHER" id="PTHR44936:SF5">
    <property type="entry name" value="SENSOR HISTIDINE KINASE ENVZ"/>
    <property type="match status" value="1"/>
</dbReference>
<evidence type="ECO:0000256" key="5">
    <source>
        <dbReference type="ARBA" id="ARBA00022519"/>
    </source>
</evidence>
<evidence type="ECO:0000256" key="4">
    <source>
        <dbReference type="ARBA" id="ARBA00022475"/>
    </source>
</evidence>
<dbReference type="InterPro" id="IPR003594">
    <property type="entry name" value="HATPase_dom"/>
</dbReference>
<dbReference type="PRINTS" id="PR00344">
    <property type="entry name" value="BCTRLSENSOR"/>
</dbReference>
<dbReference type="SUPFAM" id="SSF55874">
    <property type="entry name" value="ATPase domain of HSP90 chaperone/DNA topoisomerase II/histidine kinase"/>
    <property type="match status" value="1"/>
</dbReference>
<dbReference type="EC" id="2.7.13.3" evidence="3"/>
<sequence>MKWPRPFGAMGRLATQLVAVLVVSSLIAWIGISSIFVVLSPESLLFLSPTATRHVVSLFNALHGLEAVPAADRPRLLFAFQRPDFSANLTDAAPSLPSNQLETEKEFRSWFLSQLPPGVDLLGVFFEGRDGTVVARLSDGQLVVFRVVRDIPHFLSLPIVLVIAFMVLSIVLLSLWAVLRLAAPLSRFAAAVDRFGADGDDESVLREEGPEEIRRAARAFNRMQQRILRLIEDRTRMLMAISHDLRTPLTRLRLRLEDVSDPKHRQRMQDDIALMDGSIASAIAYVREGGTREAPEMADLPSLLETVCSHFEDAGHPISYEGPRHLTVQCLPLALERGISNLVDNAVKYGTSVTVRLDASQADRVSIDVEDDGPGIPDAEKARVVEPFYRADEARHRVGGFGLGLAITATVARHHGGTLTLQDRAPRGLLARLTIPSPLPQ</sequence>
<reference evidence="18 19" key="1">
    <citation type="submission" date="2021-11" db="EMBL/GenBank/DDBJ databases">
        <authorList>
            <person name="Lee D.-H."/>
            <person name="Kim S.-B."/>
        </authorList>
    </citation>
    <scope>NUCLEOTIDE SEQUENCE [LARGE SCALE GENOMIC DNA]</scope>
    <source>
        <strain evidence="18 19">KCTC 52223</strain>
    </source>
</reference>
<evidence type="ECO:0000256" key="15">
    <source>
        <dbReference type="SAM" id="Phobius"/>
    </source>
</evidence>
<keyword evidence="14 15" id="KW-0472">Membrane</keyword>
<dbReference type="CDD" id="cd06225">
    <property type="entry name" value="HAMP"/>
    <property type="match status" value="1"/>
</dbReference>
<evidence type="ECO:0000313" key="18">
    <source>
        <dbReference type="EMBL" id="MCC8432454.1"/>
    </source>
</evidence>
<evidence type="ECO:0000256" key="1">
    <source>
        <dbReference type="ARBA" id="ARBA00000085"/>
    </source>
</evidence>
<dbReference type="SMART" id="SM00304">
    <property type="entry name" value="HAMP"/>
    <property type="match status" value="1"/>
</dbReference>
<proteinExistence type="predicted"/>
<comment type="caution">
    <text evidence="18">The sequence shown here is derived from an EMBL/GenBank/DDBJ whole genome shotgun (WGS) entry which is preliminary data.</text>
</comment>
<keyword evidence="10" id="KW-0418">Kinase</keyword>
<dbReference type="Proteomes" id="UP001198862">
    <property type="component" value="Unassembled WGS sequence"/>
</dbReference>
<dbReference type="RefSeq" id="WP_230553869.1">
    <property type="nucleotide sequence ID" value="NZ_JAJISD010000014.1"/>
</dbReference>
<keyword evidence="6" id="KW-0597">Phosphoprotein</keyword>
<evidence type="ECO:0000256" key="13">
    <source>
        <dbReference type="ARBA" id="ARBA00023012"/>
    </source>
</evidence>
<evidence type="ECO:0000313" key="19">
    <source>
        <dbReference type="Proteomes" id="UP001198862"/>
    </source>
</evidence>
<evidence type="ECO:0000259" key="17">
    <source>
        <dbReference type="PROSITE" id="PS50885"/>
    </source>
</evidence>